<dbReference type="Pfam" id="PF01850">
    <property type="entry name" value="PIN"/>
    <property type="match status" value="1"/>
</dbReference>
<keyword evidence="2" id="KW-0255">Endonuclease</keyword>
<proteinExistence type="predicted"/>
<dbReference type="RefSeq" id="WP_062188463.1">
    <property type="nucleotide sequence ID" value="NZ_CP053676.1"/>
</dbReference>
<dbReference type="EMBL" id="LRRD01000065">
    <property type="protein sequence ID" value="KXW57381.1"/>
    <property type="molecule type" value="Genomic_DNA"/>
</dbReference>
<gene>
    <name evidence="2" type="primary">vapC_3</name>
    <name evidence="2" type="ORF">FEMY_20950</name>
</gene>
<evidence type="ECO:0000259" key="1">
    <source>
        <dbReference type="Pfam" id="PF01850"/>
    </source>
</evidence>
<keyword evidence="3" id="KW-1185">Reference proteome</keyword>
<feature type="domain" description="PIN" evidence="1">
    <location>
        <begin position="16"/>
        <end position="135"/>
    </location>
</feature>
<dbReference type="CDD" id="cd09854">
    <property type="entry name" value="PIN_VapC-like"/>
    <property type="match status" value="1"/>
</dbReference>
<dbReference type="GeneID" id="301710575"/>
<accession>A0A149VVX2</accession>
<comment type="caution">
    <text evidence="2">The sequence shown here is derived from an EMBL/GenBank/DDBJ whole genome shotgun (WGS) entry which is preliminary data.</text>
</comment>
<dbReference type="InterPro" id="IPR029060">
    <property type="entry name" value="PIN-like_dom_sf"/>
</dbReference>
<evidence type="ECO:0000313" key="2">
    <source>
        <dbReference type="EMBL" id="KXW57381.1"/>
    </source>
</evidence>
<dbReference type="InterPro" id="IPR002716">
    <property type="entry name" value="PIN_dom"/>
</dbReference>
<protein>
    <submittedName>
        <fullName evidence="2">tRNA(FMet)-specific endonuclease VapC</fullName>
    </submittedName>
</protein>
<dbReference type="GO" id="GO:0004519">
    <property type="term" value="F:endonuclease activity"/>
    <property type="evidence" value="ECO:0007669"/>
    <property type="project" value="UniProtKB-KW"/>
</dbReference>
<dbReference type="AlphaFoldDB" id="A0A149VVX2"/>
<keyword evidence="2" id="KW-0540">Nuclease</keyword>
<dbReference type="Proteomes" id="UP000075653">
    <property type="component" value="Unassembled WGS sequence"/>
</dbReference>
<keyword evidence="2" id="KW-0378">Hydrolase</keyword>
<dbReference type="SUPFAM" id="SSF88723">
    <property type="entry name" value="PIN domain-like"/>
    <property type="match status" value="1"/>
</dbReference>
<name>A0A149VVX2_9PROT</name>
<evidence type="ECO:0000313" key="3">
    <source>
        <dbReference type="Proteomes" id="UP000075653"/>
    </source>
</evidence>
<dbReference type="PATRIC" id="fig|1789004.3.peg.2171"/>
<dbReference type="STRING" id="1789004.FEMY_20950"/>
<dbReference type="Gene3D" id="3.40.50.1010">
    <property type="entry name" value="5'-nuclease"/>
    <property type="match status" value="1"/>
</dbReference>
<organism evidence="2 3">
    <name type="scientific">Ferrovum myxofaciens</name>
    <dbReference type="NCBI Taxonomy" id="416213"/>
    <lineage>
        <taxon>Bacteria</taxon>
        <taxon>Pseudomonadati</taxon>
        <taxon>Pseudomonadota</taxon>
        <taxon>Betaproteobacteria</taxon>
        <taxon>Ferrovales</taxon>
        <taxon>Ferrovaceae</taxon>
        <taxon>Ferrovum</taxon>
    </lineage>
</organism>
<reference evidence="2 3" key="1">
    <citation type="submission" date="2016-01" db="EMBL/GenBank/DDBJ databases">
        <title>Genome sequence of the acidophilic iron oxidising Ferrovum strain Z-31.</title>
        <authorList>
            <person name="Poehlein A."/>
            <person name="Ullrich S.R."/>
            <person name="Schloemann M."/>
            <person name="Muehling M."/>
            <person name="Daniel R."/>
        </authorList>
    </citation>
    <scope>NUCLEOTIDE SEQUENCE [LARGE SCALE GENOMIC DNA]</scope>
    <source>
        <strain evidence="2 3">Z-31</strain>
    </source>
</reference>
<sequence length="151" mass="16534">MGKIEDAIARMVGHRVYLDTNVFVYFLDRNPDYFSVVAPIIEAIDSGLIIGYTGDAAVAETLVKPYQIGNPALVESVKTFFGMEDFLSIQPHDAETFDLAAQLRAERGLKFIDALHYATAIQAGCKFFLTNDGGIQSSDVLEVVPVKTLAE</sequence>